<feature type="domain" description="N-acetyltransferase" evidence="1">
    <location>
        <begin position="3"/>
        <end position="145"/>
    </location>
</feature>
<dbReference type="Gene3D" id="3.40.630.30">
    <property type="match status" value="1"/>
</dbReference>
<proteinExistence type="predicted"/>
<comment type="caution">
    <text evidence="2">The sequence shown here is derived from an EMBL/GenBank/DDBJ whole genome shotgun (WGS) entry which is preliminary data.</text>
</comment>
<dbReference type="InterPro" id="IPR016181">
    <property type="entry name" value="Acyl_CoA_acyltransferase"/>
</dbReference>
<keyword evidence="3" id="KW-1185">Reference proteome</keyword>
<dbReference type="Proteomes" id="UP000051859">
    <property type="component" value="Unassembled WGS sequence"/>
</dbReference>
<evidence type="ECO:0000313" key="3">
    <source>
        <dbReference type="Proteomes" id="UP000051859"/>
    </source>
</evidence>
<evidence type="ECO:0000259" key="1">
    <source>
        <dbReference type="PROSITE" id="PS51186"/>
    </source>
</evidence>
<protein>
    <submittedName>
        <fullName evidence="2">N-acetyltransferase GCN5</fullName>
    </submittedName>
</protein>
<name>A0A0R2KXX1_9LACO</name>
<evidence type="ECO:0000313" key="2">
    <source>
        <dbReference type="EMBL" id="KRN94128.1"/>
    </source>
</evidence>
<gene>
    <name evidence="2" type="ORF">IV81_GL001541</name>
</gene>
<accession>A0A0R2KXX1</accession>
<dbReference type="RefSeq" id="WP_236696823.1">
    <property type="nucleotide sequence ID" value="NZ_JQBX01000007.1"/>
</dbReference>
<dbReference type="EMBL" id="JQBX01000007">
    <property type="protein sequence ID" value="KRN94128.1"/>
    <property type="molecule type" value="Genomic_DNA"/>
</dbReference>
<dbReference type="InterPro" id="IPR000182">
    <property type="entry name" value="GNAT_dom"/>
</dbReference>
<organism evidence="2 3">
    <name type="scientific">Pediococcus stilesii</name>
    <dbReference type="NCBI Taxonomy" id="331679"/>
    <lineage>
        <taxon>Bacteria</taxon>
        <taxon>Bacillati</taxon>
        <taxon>Bacillota</taxon>
        <taxon>Bacilli</taxon>
        <taxon>Lactobacillales</taxon>
        <taxon>Lactobacillaceae</taxon>
        <taxon>Pediococcus</taxon>
    </lineage>
</organism>
<dbReference type="PROSITE" id="PS51186">
    <property type="entry name" value="GNAT"/>
    <property type="match status" value="1"/>
</dbReference>
<dbReference type="STRING" id="331679.IV81_GL001541"/>
<sequence>MAIEVVIGNQKWNRAAALAIRQSVFVTERKIAREDEFDQKDTDETIYAVAYEDKFHPVATARYEKIKQTVRPGRIATMKVARRKGYGAIVLRAIEDYGMAQGATKSLIHGEIDAIPFYERQGYKVVSEVFFEDDVPAKVLEKQLS</sequence>
<dbReference type="GO" id="GO:0016747">
    <property type="term" value="F:acyltransferase activity, transferring groups other than amino-acyl groups"/>
    <property type="evidence" value="ECO:0007669"/>
    <property type="project" value="InterPro"/>
</dbReference>
<dbReference type="SUPFAM" id="SSF55729">
    <property type="entry name" value="Acyl-CoA N-acyltransferases (Nat)"/>
    <property type="match status" value="1"/>
</dbReference>
<dbReference type="Pfam" id="PF00583">
    <property type="entry name" value="Acetyltransf_1"/>
    <property type="match status" value="1"/>
</dbReference>
<reference evidence="2 3" key="1">
    <citation type="journal article" date="2015" name="Genome Announc.">
        <title>Expanding the biotechnology potential of lactobacilli through comparative genomics of 213 strains and associated genera.</title>
        <authorList>
            <person name="Sun Z."/>
            <person name="Harris H.M."/>
            <person name="McCann A."/>
            <person name="Guo C."/>
            <person name="Argimon S."/>
            <person name="Zhang W."/>
            <person name="Yang X."/>
            <person name="Jeffery I.B."/>
            <person name="Cooney J.C."/>
            <person name="Kagawa T.F."/>
            <person name="Liu W."/>
            <person name="Song Y."/>
            <person name="Salvetti E."/>
            <person name="Wrobel A."/>
            <person name="Rasinkangas P."/>
            <person name="Parkhill J."/>
            <person name="Rea M.C."/>
            <person name="O'Sullivan O."/>
            <person name="Ritari J."/>
            <person name="Douillard F.P."/>
            <person name="Paul Ross R."/>
            <person name="Yang R."/>
            <person name="Briner A.E."/>
            <person name="Felis G.E."/>
            <person name="de Vos W.M."/>
            <person name="Barrangou R."/>
            <person name="Klaenhammer T.R."/>
            <person name="Caufield P.W."/>
            <person name="Cui Y."/>
            <person name="Zhang H."/>
            <person name="O'Toole P.W."/>
        </authorList>
    </citation>
    <scope>NUCLEOTIDE SEQUENCE [LARGE SCALE GENOMIC DNA]</scope>
    <source>
        <strain evidence="2 3">DSM 18001</strain>
    </source>
</reference>
<dbReference type="AlphaFoldDB" id="A0A0R2KXX1"/>
<dbReference type="PATRIC" id="fig|331679.3.peg.1577"/>
<keyword evidence="2" id="KW-0808">Transferase</keyword>